<proteinExistence type="predicted"/>
<name>A0A6J8C0Y6_MYTCO</name>
<reference evidence="1 2" key="1">
    <citation type="submission" date="2020-06" db="EMBL/GenBank/DDBJ databases">
        <authorList>
            <person name="Li R."/>
            <person name="Bekaert M."/>
        </authorList>
    </citation>
    <scope>NUCLEOTIDE SEQUENCE [LARGE SCALE GENOMIC DNA]</scope>
    <source>
        <strain evidence="2">wild</strain>
    </source>
</reference>
<dbReference type="AlphaFoldDB" id="A0A6J8C0Y6"/>
<accession>A0A6J8C0Y6</accession>
<dbReference type="Proteomes" id="UP000507470">
    <property type="component" value="Unassembled WGS sequence"/>
</dbReference>
<dbReference type="EMBL" id="CACVKT020004442">
    <property type="protein sequence ID" value="CAC5390048.1"/>
    <property type="molecule type" value="Genomic_DNA"/>
</dbReference>
<keyword evidence="2" id="KW-1185">Reference proteome</keyword>
<gene>
    <name evidence="1" type="ORF">MCOR_25170</name>
</gene>
<evidence type="ECO:0000313" key="2">
    <source>
        <dbReference type="Proteomes" id="UP000507470"/>
    </source>
</evidence>
<dbReference type="OrthoDB" id="6051153at2759"/>
<protein>
    <submittedName>
        <fullName evidence="1">Uncharacterized protein</fullName>
    </submittedName>
</protein>
<evidence type="ECO:0000313" key="1">
    <source>
        <dbReference type="EMBL" id="CAC5390048.1"/>
    </source>
</evidence>
<organism evidence="1 2">
    <name type="scientific">Mytilus coruscus</name>
    <name type="common">Sea mussel</name>
    <dbReference type="NCBI Taxonomy" id="42192"/>
    <lineage>
        <taxon>Eukaryota</taxon>
        <taxon>Metazoa</taxon>
        <taxon>Spiralia</taxon>
        <taxon>Lophotrochozoa</taxon>
        <taxon>Mollusca</taxon>
        <taxon>Bivalvia</taxon>
        <taxon>Autobranchia</taxon>
        <taxon>Pteriomorphia</taxon>
        <taxon>Mytilida</taxon>
        <taxon>Mytiloidea</taxon>
        <taxon>Mytilidae</taxon>
        <taxon>Mytilinae</taxon>
        <taxon>Mytilus</taxon>
    </lineage>
</organism>
<sequence length="184" mass="21417">MTEEGQNLINEIFNTTDLPFDRLTTSYGRNRYIRNTFNIVKPEIVHVGFEHILKRRREQEILKVINASFPYIPLIISIQQFLQNDDIAYLVFGRPNFAPNGLLNDFVDGSAFQTHSFLFGYNNALRLSIYFDDLEICNPLGKNAGIHKIEVFYYSILILPISYRSRLPAIRVLAIIKSKTMYFE</sequence>